<evidence type="ECO:0000313" key="3">
    <source>
        <dbReference type="Proteomes" id="UP000320876"/>
    </source>
</evidence>
<proteinExistence type="predicted"/>
<keyword evidence="1" id="KW-1133">Transmembrane helix</keyword>
<dbReference type="Proteomes" id="UP000320876">
    <property type="component" value="Unassembled WGS sequence"/>
</dbReference>
<evidence type="ECO:0000256" key="1">
    <source>
        <dbReference type="SAM" id="Phobius"/>
    </source>
</evidence>
<comment type="caution">
    <text evidence="2">The sequence shown here is derived from an EMBL/GenBank/DDBJ whole genome shotgun (WGS) entry which is preliminary data.</text>
</comment>
<sequence>MFLTQSMPSWGPTALSLASIAVVTAALVVVVVSWRNRNK</sequence>
<reference evidence="2 3" key="1">
    <citation type="submission" date="2019-06" db="EMBL/GenBank/DDBJ databases">
        <title>Sequencing the genomes of 1000 actinobacteria strains.</title>
        <authorList>
            <person name="Klenk H.-P."/>
        </authorList>
    </citation>
    <scope>NUCLEOTIDE SEQUENCE [LARGE SCALE GENOMIC DNA]</scope>
    <source>
        <strain evidence="2 3">DSM 45679</strain>
    </source>
</reference>
<dbReference type="EMBL" id="VFML01000001">
    <property type="protein sequence ID" value="TQJ02044.1"/>
    <property type="molecule type" value="Genomic_DNA"/>
</dbReference>
<keyword evidence="1" id="KW-0812">Transmembrane</keyword>
<feature type="transmembrane region" description="Helical" evidence="1">
    <location>
        <begin position="12"/>
        <end position="34"/>
    </location>
</feature>
<keyword evidence="1" id="KW-0472">Membrane</keyword>
<protein>
    <submittedName>
        <fullName evidence="2">Uncharacterized protein</fullName>
    </submittedName>
</protein>
<dbReference type="AlphaFoldDB" id="A0A542DG69"/>
<evidence type="ECO:0000313" key="2">
    <source>
        <dbReference type="EMBL" id="TQJ02044.1"/>
    </source>
</evidence>
<name>A0A542DG69_AMYCI</name>
<organism evidence="2 3">
    <name type="scientific">Amycolatopsis cihanbeyliensis</name>
    <dbReference type="NCBI Taxonomy" id="1128664"/>
    <lineage>
        <taxon>Bacteria</taxon>
        <taxon>Bacillati</taxon>
        <taxon>Actinomycetota</taxon>
        <taxon>Actinomycetes</taxon>
        <taxon>Pseudonocardiales</taxon>
        <taxon>Pseudonocardiaceae</taxon>
        <taxon>Amycolatopsis</taxon>
    </lineage>
</organism>
<gene>
    <name evidence="2" type="ORF">FB471_1761</name>
</gene>
<accession>A0A542DG69</accession>
<keyword evidence="3" id="KW-1185">Reference proteome</keyword>